<feature type="domain" description="Cupin type-2" evidence="3">
    <location>
        <begin position="48"/>
        <end position="119"/>
    </location>
</feature>
<protein>
    <submittedName>
        <fullName evidence="4">Cupin</fullName>
    </submittedName>
</protein>
<dbReference type="InterPro" id="IPR014710">
    <property type="entry name" value="RmlC-like_jellyroll"/>
</dbReference>
<dbReference type="Pfam" id="PF07883">
    <property type="entry name" value="Cupin_2"/>
    <property type="match status" value="1"/>
</dbReference>
<evidence type="ECO:0000256" key="1">
    <source>
        <dbReference type="ARBA" id="ARBA00022723"/>
    </source>
</evidence>
<evidence type="ECO:0000259" key="3">
    <source>
        <dbReference type="Pfam" id="PF07883"/>
    </source>
</evidence>
<keyword evidence="1" id="KW-0479">Metal-binding</keyword>
<sequence>MVRRHPAIIHWSDIEKTAPYHYDNDDELMAFNAPLARHFGLQRLGIHHERLPPGRRLSYPHAESAEEEFVYVIDGTPDVWLDGEIHRLAPGDAVGFPAGTGLAHTFLNNTETEVRLLVIGEKNKPENRIFYAVNPRLKEVRSDWWHDAPERQRGPHDGLTDARRRDIESKD</sequence>
<dbReference type="AlphaFoldDB" id="A0A2W5S8Q3"/>
<dbReference type="SUPFAM" id="SSF51182">
    <property type="entry name" value="RmlC-like cupins"/>
    <property type="match status" value="1"/>
</dbReference>
<name>A0A2W5S8Q3_CERSP</name>
<dbReference type="Proteomes" id="UP000248975">
    <property type="component" value="Unassembled WGS sequence"/>
</dbReference>
<dbReference type="InterPro" id="IPR013096">
    <property type="entry name" value="Cupin_2"/>
</dbReference>
<dbReference type="CDD" id="cd02224">
    <property type="entry name" value="cupin_SPO2919-like"/>
    <property type="match status" value="1"/>
</dbReference>
<dbReference type="InterPro" id="IPR011051">
    <property type="entry name" value="RmlC_Cupin_sf"/>
</dbReference>
<dbReference type="EMBL" id="QFQS01000001">
    <property type="protein sequence ID" value="PZQ99368.1"/>
    <property type="molecule type" value="Genomic_DNA"/>
</dbReference>
<accession>A0A2W5S8Q3</accession>
<reference evidence="4 5" key="1">
    <citation type="submission" date="2017-08" db="EMBL/GenBank/DDBJ databases">
        <title>Infants hospitalized years apart are colonized by the same room-sourced microbial strains.</title>
        <authorList>
            <person name="Brooks B."/>
            <person name="Olm M.R."/>
            <person name="Firek B.A."/>
            <person name="Baker R."/>
            <person name="Thomas B.C."/>
            <person name="Morowitz M.J."/>
            <person name="Banfield J.F."/>
        </authorList>
    </citation>
    <scope>NUCLEOTIDE SEQUENCE [LARGE SCALE GENOMIC DNA]</scope>
    <source>
        <strain evidence="4">S2_003_000_R2_11</strain>
    </source>
</reference>
<dbReference type="InterPro" id="IPR051610">
    <property type="entry name" value="GPI/OXD"/>
</dbReference>
<organism evidence="4 5">
    <name type="scientific">Cereibacter sphaeroides</name>
    <name type="common">Rhodobacter sphaeroides</name>
    <dbReference type="NCBI Taxonomy" id="1063"/>
    <lineage>
        <taxon>Bacteria</taxon>
        <taxon>Pseudomonadati</taxon>
        <taxon>Pseudomonadota</taxon>
        <taxon>Alphaproteobacteria</taxon>
        <taxon>Rhodobacterales</taxon>
        <taxon>Paracoccaceae</taxon>
        <taxon>Cereibacter</taxon>
    </lineage>
</organism>
<evidence type="ECO:0000256" key="2">
    <source>
        <dbReference type="SAM" id="MobiDB-lite"/>
    </source>
</evidence>
<evidence type="ECO:0000313" key="4">
    <source>
        <dbReference type="EMBL" id="PZQ99368.1"/>
    </source>
</evidence>
<gene>
    <name evidence="4" type="ORF">DI533_01400</name>
</gene>
<dbReference type="PANTHER" id="PTHR35848">
    <property type="entry name" value="OXALATE-BINDING PROTEIN"/>
    <property type="match status" value="1"/>
</dbReference>
<dbReference type="GO" id="GO:0046872">
    <property type="term" value="F:metal ion binding"/>
    <property type="evidence" value="ECO:0007669"/>
    <property type="project" value="UniProtKB-KW"/>
</dbReference>
<dbReference type="Gene3D" id="2.60.120.10">
    <property type="entry name" value="Jelly Rolls"/>
    <property type="match status" value="1"/>
</dbReference>
<dbReference type="PANTHER" id="PTHR35848:SF9">
    <property type="entry name" value="SLL1358 PROTEIN"/>
    <property type="match status" value="1"/>
</dbReference>
<comment type="caution">
    <text evidence="4">The sequence shown here is derived from an EMBL/GenBank/DDBJ whole genome shotgun (WGS) entry which is preliminary data.</text>
</comment>
<proteinExistence type="predicted"/>
<feature type="region of interest" description="Disordered" evidence="2">
    <location>
        <begin position="148"/>
        <end position="171"/>
    </location>
</feature>
<evidence type="ECO:0000313" key="5">
    <source>
        <dbReference type="Proteomes" id="UP000248975"/>
    </source>
</evidence>